<dbReference type="Proteomes" id="UP001201020">
    <property type="component" value="Chromosome"/>
</dbReference>
<sequence>MKKAVYLTKFVFIVLILSYSAIITFSENTNENDYFFSINLLSPNPSCCPNEYAYQMEEELPKIGINISHHESTGWGNIMPRTWGYPVGEEGKFDYIPTYEEGGYDILFVGWCWKLDWDPTGLFDSPSIVPNGDNVYQYNNPEFDTKLVEYTTELNDEERIEKAKELQAIIYEDLPAITMT</sequence>
<dbReference type="AlphaFoldDB" id="A0A9Y1BKD6"/>
<organism evidence="1">
    <name type="scientific">Candidatus Heimdallarchaeum aukensis</name>
    <dbReference type="NCBI Taxonomy" id="2876573"/>
    <lineage>
        <taxon>Archaea</taxon>
        <taxon>Promethearchaeati</taxon>
        <taxon>Candidatus Heimdallarchaeota</taxon>
        <taxon>Candidatus Heimdallarchaeia (ex Rinke et al. 2021) (nom. nud.)</taxon>
        <taxon>Candidatus Heimdallarchaeales</taxon>
        <taxon>Candidatus Heimdallarchaeaceae</taxon>
        <taxon>Candidatus Heimdallarchaeum</taxon>
    </lineage>
</organism>
<gene>
    <name evidence="1" type="ORF">K9W45_11135</name>
</gene>
<dbReference type="SUPFAM" id="SSF53850">
    <property type="entry name" value="Periplasmic binding protein-like II"/>
    <property type="match status" value="1"/>
</dbReference>
<proteinExistence type="predicted"/>
<reference evidence="1" key="1">
    <citation type="journal article" date="2022" name="Nat. Microbiol.">
        <title>Unique mobile elements and scalable gene flow at the prokaryote-eukaryote boundary revealed by circularized Asgard archaea genomes.</title>
        <authorList>
            <person name="Wu F."/>
            <person name="Speth D.R."/>
            <person name="Philosof A."/>
            <person name="Cremiere A."/>
            <person name="Narayanan A."/>
            <person name="Barco R.A."/>
            <person name="Connon S.A."/>
            <person name="Amend J.P."/>
            <person name="Antoshechkin I.A."/>
            <person name="Orphan V.J."/>
        </authorList>
    </citation>
    <scope>NUCLEOTIDE SEQUENCE</scope>
    <source>
        <strain evidence="1">PM71</strain>
    </source>
</reference>
<evidence type="ECO:0000313" key="1">
    <source>
        <dbReference type="EMBL" id="UJG40382.1"/>
    </source>
</evidence>
<protein>
    <submittedName>
        <fullName evidence="1">Uncharacterized protein</fullName>
    </submittedName>
</protein>
<dbReference type="Gene3D" id="3.10.105.10">
    <property type="entry name" value="Dipeptide-binding Protein, Domain 3"/>
    <property type="match status" value="1"/>
</dbReference>
<accession>A0A9Y1BKD6</accession>
<dbReference type="EMBL" id="CP084166">
    <property type="protein sequence ID" value="UJG40382.1"/>
    <property type="molecule type" value="Genomic_DNA"/>
</dbReference>
<name>A0A9Y1BKD6_9ARCH</name>